<gene>
    <name evidence="2" type="ORF">M011DRAFT_445750</name>
</gene>
<organism evidence="2 3">
    <name type="scientific">Sporormia fimetaria CBS 119925</name>
    <dbReference type="NCBI Taxonomy" id="1340428"/>
    <lineage>
        <taxon>Eukaryota</taxon>
        <taxon>Fungi</taxon>
        <taxon>Dikarya</taxon>
        <taxon>Ascomycota</taxon>
        <taxon>Pezizomycotina</taxon>
        <taxon>Dothideomycetes</taxon>
        <taxon>Pleosporomycetidae</taxon>
        <taxon>Pleosporales</taxon>
        <taxon>Sporormiaceae</taxon>
        <taxon>Sporormia</taxon>
    </lineage>
</organism>
<feature type="compositionally biased region" description="Polar residues" evidence="1">
    <location>
        <begin position="1"/>
        <end position="10"/>
    </location>
</feature>
<feature type="compositionally biased region" description="Gly residues" evidence="1">
    <location>
        <begin position="101"/>
        <end position="119"/>
    </location>
</feature>
<proteinExistence type="predicted"/>
<feature type="compositionally biased region" description="Basic and acidic residues" evidence="1">
    <location>
        <begin position="162"/>
        <end position="181"/>
    </location>
</feature>
<reference evidence="2" key="1">
    <citation type="journal article" date="2020" name="Stud. Mycol.">
        <title>101 Dothideomycetes genomes: a test case for predicting lifestyles and emergence of pathogens.</title>
        <authorList>
            <person name="Haridas S."/>
            <person name="Albert R."/>
            <person name="Binder M."/>
            <person name="Bloem J."/>
            <person name="Labutti K."/>
            <person name="Salamov A."/>
            <person name="Andreopoulos B."/>
            <person name="Baker S."/>
            <person name="Barry K."/>
            <person name="Bills G."/>
            <person name="Bluhm B."/>
            <person name="Cannon C."/>
            <person name="Castanera R."/>
            <person name="Culley D."/>
            <person name="Daum C."/>
            <person name="Ezra D."/>
            <person name="Gonzalez J."/>
            <person name="Henrissat B."/>
            <person name="Kuo A."/>
            <person name="Liang C."/>
            <person name="Lipzen A."/>
            <person name="Lutzoni F."/>
            <person name="Magnuson J."/>
            <person name="Mondo S."/>
            <person name="Nolan M."/>
            <person name="Ohm R."/>
            <person name="Pangilinan J."/>
            <person name="Park H.-J."/>
            <person name="Ramirez L."/>
            <person name="Alfaro M."/>
            <person name="Sun H."/>
            <person name="Tritt A."/>
            <person name="Yoshinaga Y."/>
            <person name="Zwiers L.-H."/>
            <person name="Turgeon B."/>
            <person name="Goodwin S."/>
            <person name="Spatafora J."/>
            <person name="Crous P."/>
            <person name="Grigoriev I."/>
        </authorList>
    </citation>
    <scope>NUCLEOTIDE SEQUENCE</scope>
    <source>
        <strain evidence="2">CBS 119925</strain>
    </source>
</reference>
<protein>
    <submittedName>
        <fullName evidence="2">Uncharacterized protein</fullName>
    </submittedName>
</protein>
<evidence type="ECO:0000313" key="3">
    <source>
        <dbReference type="Proteomes" id="UP000799440"/>
    </source>
</evidence>
<feature type="compositionally biased region" description="Polar residues" evidence="1">
    <location>
        <begin position="54"/>
        <end position="63"/>
    </location>
</feature>
<keyword evidence="3" id="KW-1185">Reference proteome</keyword>
<feature type="compositionally biased region" description="Basic and acidic residues" evidence="1">
    <location>
        <begin position="64"/>
        <end position="84"/>
    </location>
</feature>
<dbReference type="EMBL" id="MU006578">
    <property type="protein sequence ID" value="KAF2746297.1"/>
    <property type="molecule type" value="Genomic_DNA"/>
</dbReference>
<feature type="region of interest" description="Disordered" evidence="1">
    <location>
        <begin position="1"/>
        <end position="119"/>
    </location>
</feature>
<dbReference type="Proteomes" id="UP000799440">
    <property type="component" value="Unassembled WGS sequence"/>
</dbReference>
<accession>A0A6A6VAX8</accession>
<feature type="compositionally biased region" description="Basic and acidic residues" evidence="1">
    <location>
        <begin position="192"/>
        <end position="210"/>
    </location>
</feature>
<feature type="compositionally biased region" description="Polar residues" evidence="1">
    <location>
        <begin position="87"/>
        <end position="99"/>
    </location>
</feature>
<dbReference type="OrthoDB" id="5383057at2759"/>
<name>A0A6A6VAX8_9PLEO</name>
<evidence type="ECO:0000256" key="1">
    <source>
        <dbReference type="SAM" id="MobiDB-lite"/>
    </source>
</evidence>
<feature type="region of interest" description="Disordered" evidence="1">
    <location>
        <begin position="133"/>
        <end position="210"/>
    </location>
</feature>
<evidence type="ECO:0000313" key="2">
    <source>
        <dbReference type="EMBL" id="KAF2746297.1"/>
    </source>
</evidence>
<dbReference type="AlphaFoldDB" id="A0A6A6VAX8"/>
<sequence length="210" mass="21366">MASSHGQKVTNDPRANDNINEAPGIIASDSLAGESLKSHGSFGAGNPKAGASAQPASSMTANTTDDHAARKLDPAPDAETREAQEGWSETLQQNAATNLGNVGGGRHVSGSSGGGGHGGDAVTGGYAGAGFDAGSQKPKGKNIKEGGFDWGAPNASFNNEIGTKKDPGRVAEDKMQLRDAETTGAAGSKHVPMKENEYKSYEALKSEENA</sequence>